<comment type="caution">
    <text evidence="1">The sequence shown here is derived from an EMBL/GenBank/DDBJ whole genome shotgun (WGS) entry which is preliminary data.</text>
</comment>
<keyword evidence="2" id="KW-1185">Reference proteome</keyword>
<dbReference type="EMBL" id="SRLO01000275">
    <property type="protein sequence ID" value="TNN63324.1"/>
    <property type="molecule type" value="Genomic_DNA"/>
</dbReference>
<protein>
    <submittedName>
        <fullName evidence="1">Uncharacterized protein</fullName>
    </submittedName>
</protein>
<sequence length="142" mass="16065">MISDLVPRRATCHRPPNLATHTRRVQFVDVYLQGPRRTLSAPGYAAATPAWFLFHYADAQRPCLSSLRLPPSKTYRHPKRPAKRAEASLLPSLCLLLLSNCPVFQICPPSSPHPQKLHFLDDWWSRAGVEKEKWKVAQEGSG</sequence>
<organism evidence="1 2">
    <name type="scientific">Liparis tanakae</name>
    <name type="common">Tanaka's snailfish</name>
    <dbReference type="NCBI Taxonomy" id="230148"/>
    <lineage>
        <taxon>Eukaryota</taxon>
        <taxon>Metazoa</taxon>
        <taxon>Chordata</taxon>
        <taxon>Craniata</taxon>
        <taxon>Vertebrata</taxon>
        <taxon>Euteleostomi</taxon>
        <taxon>Actinopterygii</taxon>
        <taxon>Neopterygii</taxon>
        <taxon>Teleostei</taxon>
        <taxon>Neoteleostei</taxon>
        <taxon>Acanthomorphata</taxon>
        <taxon>Eupercaria</taxon>
        <taxon>Perciformes</taxon>
        <taxon>Cottioidei</taxon>
        <taxon>Cottales</taxon>
        <taxon>Liparidae</taxon>
        <taxon>Liparis</taxon>
    </lineage>
</organism>
<proteinExistence type="predicted"/>
<dbReference type="AlphaFoldDB" id="A0A4Z2HEK1"/>
<dbReference type="Proteomes" id="UP000314294">
    <property type="component" value="Unassembled WGS sequence"/>
</dbReference>
<gene>
    <name evidence="1" type="ORF">EYF80_026426</name>
</gene>
<accession>A0A4Z2HEK1</accession>
<evidence type="ECO:0000313" key="2">
    <source>
        <dbReference type="Proteomes" id="UP000314294"/>
    </source>
</evidence>
<evidence type="ECO:0000313" key="1">
    <source>
        <dbReference type="EMBL" id="TNN63324.1"/>
    </source>
</evidence>
<reference evidence="1 2" key="1">
    <citation type="submission" date="2019-03" db="EMBL/GenBank/DDBJ databases">
        <title>First draft genome of Liparis tanakae, snailfish: a comprehensive survey of snailfish specific genes.</title>
        <authorList>
            <person name="Kim W."/>
            <person name="Song I."/>
            <person name="Jeong J.-H."/>
            <person name="Kim D."/>
            <person name="Kim S."/>
            <person name="Ryu S."/>
            <person name="Song J.Y."/>
            <person name="Lee S.K."/>
        </authorList>
    </citation>
    <scope>NUCLEOTIDE SEQUENCE [LARGE SCALE GENOMIC DNA]</scope>
    <source>
        <tissue evidence="1">Muscle</tissue>
    </source>
</reference>
<name>A0A4Z2HEK1_9TELE</name>